<evidence type="ECO:0000313" key="2">
    <source>
        <dbReference type="Proteomes" id="UP000013782"/>
    </source>
</evidence>
<reference evidence="1 2" key="1">
    <citation type="submission" date="2013-02" db="EMBL/GenBank/DDBJ databases">
        <title>The Genome Sequence of Enterococcus pallens BAA-351.</title>
        <authorList>
            <consortium name="The Broad Institute Genome Sequencing Platform"/>
            <consortium name="The Broad Institute Genome Sequencing Center for Infectious Disease"/>
            <person name="Earl A.M."/>
            <person name="Gilmore M.S."/>
            <person name="Lebreton F."/>
            <person name="Walker B."/>
            <person name="Young S.K."/>
            <person name="Zeng Q."/>
            <person name="Gargeya S."/>
            <person name="Fitzgerald M."/>
            <person name="Haas B."/>
            <person name="Abouelleil A."/>
            <person name="Alvarado L."/>
            <person name="Arachchi H.M."/>
            <person name="Berlin A.M."/>
            <person name="Chapman S.B."/>
            <person name="Dewar J."/>
            <person name="Goldberg J."/>
            <person name="Griggs A."/>
            <person name="Gujja S."/>
            <person name="Hansen M."/>
            <person name="Howarth C."/>
            <person name="Imamovic A."/>
            <person name="Larimer J."/>
            <person name="McCowan C."/>
            <person name="Murphy C."/>
            <person name="Neiman D."/>
            <person name="Pearson M."/>
            <person name="Priest M."/>
            <person name="Roberts A."/>
            <person name="Saif S."/>
            <person name="Shea T."/>
            <person name="Sisk P."/>
            <person name="Sykes S."/>
            <person name="Wortman J."/>
            <person name="Nusbaum C."/>
            <person name="Birren B."/>
        </authorList>
    </citation>
    <scope>NUCLEOTIDE SEQUENCE [LARGE SCALE GENOMIC DNA]</scope>
    <source>
        <strain evidence="1 2">ATCC BAA-351</strain>
    </source>
</reference>
<sequence>MGRRLGIEDIGYYAEKVMVYEKILVGRDPDGMPIFKKGVQEYRVEGLAARKVQRYFEDGKTKEILSESVPVRSLYKRIKHVYDFNKVLIARRNAPNQPLFVTGKGMSKFLRLG</sequence>
<evidence type="ECO:0000313" key="1">
    <source>
        <dbReference type="EMBL" id="EOH86302.1"/>
    </source>
</evidence>
<dbReference type="PATRIC" id="fig|1158607.3.peg.5198"/>
<dbReference type="EMBL" id="AJAQ01000054">
    <property type="protein sequence ID" value="EOH86302.1"/>
    <property type="molecule type" value="Genomic_DNA"/>
</dbReference>
<organism evidence="1 2">
    <name type="scientific">Enterococcus pallens ATCC BAA-351</name>
    <dbReference type="NCBI Taxonomy" id="1158607"/>
    <lineage>
        <taxon>Bacteria</taxon>
        <taxon>Bacillati</taxon>
        <taxon>Bacillota</taxon>
        <taxon>Bacilli</taxon>
        <taxon>Lactobacillales</taxon>
        <taxon>Enterococcaceae</taxon>
        <taxon>Enterococcus</taxon>
    </lineage>
</organism>
<dbReference type="OrthoDB" id="2196479at2"/>
<gene>
    <name evidence="1" type="ORF">UAU_05224</name>
</gene>
<keyword evidence="2" id="KW-1185">Reference proteome</keyword>
<name>R2PP50_9ENTE</name>
<comment type="caution">
    <text evidence="1">The sequence shown here is derived from an EMBL/GenBank/DDBJ whole genome shotgun (WGS) entry which is preliminary data.</text>
</comment>
<accession>R2PP50</accession>
<dbReference type="NCBIfam" id="NF041439">
    <property type="entry name" value="TraE_Enteroc"/>
    <property type="match status" value="1"/>
</dbReference>
<proteinExistence type="predicted"/>
<dbReference type="Proteomes" id="UP000013782">
    <property type="component" value="Unassembled WGS sequence"/>
</dbReference>
<dbReference type="RefSeq" id="WP_010760143.1">
    <property type="nucleotide sequence ID" value="NZ_ASWD01000009.1"/>
</dbReference>
<dbReference type="eggNOG" id="ENOG5032IV8">
    <property type="taxonomic scope" value="Bacteria"/>
</dbReference>
<dbReference type="AlphaFoldDB" id="R2PP50"/>
<dbReference type="HOGENOM" id="CLU_173153_0_0_9"/>
<protein>
    <submittedName>
        <fullName evidence="1">Uncharacterized protein</fullName>
    </submittedName>
</protein>